<reference evidence="4" key="1">
    <citation type="submission" date="2023-02" db="EMBL/GenBank/DDBJ databases">
        <title>Host association and intracellularity evolved multiple times independently in the Rickettsiales.</title>
        <authorList>
            <person name="Castelli M."/>
            <person name="Nardi T."/>
            <person name="Gammuto L."/>
            <person name="Bellinzona G."/>
            <person name="Sabaneyeva E."/>
            <person name="Potekhin A."/>
            <person name="Serra V."/>
            <person name="Petroni G."/>
            <person name="Sassera D."/>
        </authorList>
    </citation>
    <scope>NUCLEOTIDE SEQUENCE</scope>
    <source>
        <strain evidence="4">USBL-36I1</strain>
    </source>
</reference>
<name>A0AAE4VL00_9RICK</name>
<evidence type="ECO:0000313" key="5">
    <source>
        <dbReference type="Proteomes" id="UP001289135"/>
    </source>
</evidence>
<accession>A0AAE4VL00</accession>
<keyword evidence="5" id="KW-1185">Reference proteome</keyword>
<keyword evidence="3" id="KW-1133">Transmembrane helix</keyword>
<dbReference type="InterPro" id="IPR038161">
    <property type="entry name" value="VirB9/CagX/TrbG_C_sf"/>
</dbReference>
<evidence type="ECO:0000256" key="2">
    <source>
        <dbReference type="ARBA" id="ARBA00022729"/>
    </source>
</evidence>
<keyword evidence="3" id="KW-0472">Membrane</keyword>
<dbReference type="RefSeq" id="WP_322498979.1">
    <property type="nucleotide sequence ID" value="NZ_JARGYU010000003.1"/>
</dbReference>
<evidence type="ECO:0000256" key="3">
    <source>
        <dbReference type="SAM" id="Phobius"/>
    </source>
</evidence>
<evidence type="ECO:0000256" key="1">
    <source>
        <dbReference type="ARBA" id="ARBA00006135"/>
    </source>
</evidence>
<proteinExistence type="inferred from homology"/>
<dbReference type="InterPro" id="IPR010258">
    <property type="entry name" value="Conjugal_tfr_TrbG/VirB9/CagX"/>
</dbReference>
<gene>
    <name evidence="4" type="ORF">Lyticum_00739</name>
</gene>
<protein>
    <submittedName>
        <fullName evidence="4">Type IV secretion system protein VirB9</fullName>
    </submittedName>
</protein>
<evidence type="ECO:0000313" key="4">
    <source>
        <dbReference type="EMBL" id="MDZ5761555.1"/>
    </source>
</evidence>
<dbReference type="EMBL" id="JARGYU010000003">
    <property type="protein sequence ID" value="MDZ5761555.1"/>
    <property type="molecule type" value="Genomic_DNA"/>
</dbReference>
<comment type="caution">
    <text evidence="4">The sequence shown here is derived from an EMBL/GenBank/DDBJ whole genome shotgun (WGS) entry which is preliminary data.</text>
</comment>
<keyword evidence="3" id="KW-0812">Transmembrane</keyword>
<keyword evidence="2" id="KW-0732">Signal</keyword>
<organism evidence="4 5">
    <name type="scientific">Lyticum sinuosum</name>
    <dbReference type="NCBI Taxonomy" id="1332059"/>
    <lineage>
        <taxon>Bacteria</taxon>
        <taxon>Pseudomonadati</taxon>
        <taxon>Pseudomonadota</taxon>
        <taxon>Alphaproteobacteria</taxon>
        <taxon>Rickettsiales</taxon>
        <taxon>Lyticum</taxon>
    </lineage>
</organism>
<feature type="transmembrane region" description="Helical" evidence="3">
    <location>
        <begin position="12"/>
        <end position="30"/>
    </location>
</feature>
<dbReference type="AlphaFoldDB" id="A0AAE4VL00"/>
<dbReference type="Gene3D" id="2.60.40.2500">
    <property type="match status" value="1"/>
</dbReference>
<dbReference type="InterPro" id="IPR033645">
    <property type="entry name" value="VirB9/CagX/TrbG_C"/>
</dbReference>
<dbReference type="CDD" id="cd06911">
    <property type="entry name" value="VirB9_CagX_TrbG"/>
    <property type="match status" value="1"/>
</dbReference>
<sequence>MLFCNIKYILNILKFFILIIFFFIKSPFYFPKAIAIVQSRPIGSEKRIKIINYSPNSVIKFVGHYMYHSIIEFAPDEEIKTITMGISGGWQMHPAGNRIFLKPINEDKSTTNMTVITDKRMYFFEMHAEYATSIRDANLSFITKFLYPQAMTFGENNNASGAAVVSLSDNNVAPDISKPDAYNFGYKISGPSTRIEPIMIFDDGEFTYFKFRNINAELPAIFLVNEQNDEELVNYRVASGYVIIERVHDRYTLRLGKNTICIFNENFDKKTFRNKNKSQ</sequence>
<comment type="similarity">
    <text evidence="1">Belongs to the TrbG/VirB9 family.</text>
</comment>
<dbReference type="Proteomes" id="UP001289135">
    <property type="component" value="Unassembled WGS sequence"/>
</dbReference>
<dbReference type="Pfam" id="PF03524">
    <property type="entry name" value="CagX"/>
    <property type="match status" value="1"/>
</dbReference>